<dbReference type="InterPro" id="IPR001789">
    <property type="entry name" value="Sig_transdc_resp-reg_receiver"/>
</dbReference>
<dbReference type="OrthoDB" id="303614at2759"/>
<dbReference type="InterPro" id="IPR036097">
    <property type="entry name" value="HisK_dim/P_sf"/>
</dbReference>
<dbReference type="InterPro" id="IPR036890">
    <property type="entry name" value="HATPase_C_sf"/>
</dbReference>
<dbReference type="Gene3D" id="1.10.287.130">
    <property type="match status" value="1"/>
</dbReference>
<feature type="compositionally biased region" description="Basic and acidic residues" evidence="7">
    <location>
        <begin position="1210"/>
        <end position="1243"/>
    </location>
</feature>
<dbReference type="SUPFAM" id="SSF55874">
    <property type="entry name" value="ATPase domain of HSP90 chaperone/DNA topoisomerase II/histidine kinase"/>
    <property type="match status" value="1"/>
</dbReference>
<dbReference type="PANTHER" id="PTHR43047">
    <property type="entry name" value="TWO-COMPONENT HISTIDINE PROTEIN KINASE"/>
    <property type="match status" value="1"/>
</dbReference>
<evidence type="ECO:0000256" key="2">
    <source>
        <dbReference type="ARBA" id="ARBA00012438"/>
    </source>
</evidence>
<feature type="compositionally biased region" description="Basic and acidic residues" evidence="7">
    <location>
        <begin position="16"/>
        <end position="34"/>
    </location>
</feature>
<feature type="region of interest" description="Disordered" evidence="7">
    <location>
        <begin position="1008"/>
        <end position="1032"/>
    </location>
</feature>
<dbReference type="Pfam" id="PF02518">
    <property type="entry name" value="HATPase_c"/>
    <property type="match status" value="1"/>
</dbReference>
<dbReference type="Gene3D" id="3.30.450.40">
    <property type="match status" value="1"/>
</dbReference>
<dbReference type="SUPFAM" id="SSF55781">
    <property type="entry name" value="GAF domain-like"/>
    <property type="match status" value="1"/>
</dbReference>
<feature type="domain" description="Histidine kinase" evidence="8">
    <location>
        <begin position="579"/>
        <end position="845"/>
    </location>
</feature>
<keyword evidence="11" id="KW-1185">Reference proteome</keyword>
<dbReference type="InterPro" id="IPR029016">
    <property type="entry name" value="GAF-like_dom_sf"/>
</dbReference>
<keyword evidence="5" id="KW-0418">Kinase</keyword>
<evidence type="ECO:0000256" key="4">
    <source>
        <dbReference type="ARBA" id="ARBA00022679"/>
    </source>
</evidence>
<dbReference type="InterPro" id="IPR005467">
    <property type="entry name" value="His_kinase_dom"/>
</dbReference>
<dbReference type="PROSITE" id="PS50110">
    <property type="entry name" value="RESPONSE_REGULATORY"/>
    <property type="match status" value="1"/>
</dbReference>
<dbReference type="Proteomes" id="UP000800036">
    <property type="component" value="Unassembled WGS sequence"/>
</dbReference>
<dbReference type="FunFam" id="1.10.287.130:FF:000023">
    <property type="entry name" value="Sensor histidine kinase/response regulator, putative"/>
    <property type="match status" value="1"/>
</dbReference>
<dbReference type="GO" id="GO:0005886">
    <property type="term" value="C:plasma membrane"/>
    <property type="evidence" value="ECO:0007669"/>
    <property type="project" value="TreeGrafter"/>
</dbReference>
<dbReference type="SUPFAM" id="SSF47384">
    <property type="entry name" value="Homodimeric domain of signal transducing histidine kinase"/>
    <property type="match status" value="1"/>
</dbReference>
<keyword evidence="3 6" id="KW-0597">Phosphoprotein</keyword>
<dbReference type="SUPFAM" id="SSF52172">
    <property type="entry name" value="CheY-like"/>
    <property type="match status" value="1"/>
</dbReference>
<evidence type="ECO:0000256" key="5">
    <source>
        <dbReference type="ARBA" id="ARBA00022777"/>
    </source>
</evidence>
<dbReference type="CDD" id="cd16922">
    <property type="entry name" value="HATPase_EvgS-ArcB-TorS-like"/>
    <property type="match status" value="1"/>
</dbReference>
<name>A0A6A5VJH1_9PLEO</name>
<dbReference type="InterPro" id="IPR003594">
    <property type="entry name" value="HATPase_dom"/>
</dbReference>
<evidence type="ECO:0000313" key="11">
    <source>
        <dbReference type="Proteomes" id="UP000800036"/>
    </source>
</evidence>
<dbReference type="FunFam" id="3.30.450.40:FF:000083">
    <property type="entry name" value="Sensor histidine kinase/response regulator, putative (AFU_orthologue AFUA_4G00660)"/>
    <property type="match status" value="1"/>
</dbReference>
<dbReference type="SMART" id="SM00387">
    <property type="entry name" value="HATPase_c"/>
    <property type="match status" value="1"/>
</dbReference>
<feature type="compositionally biased region" description="Polar residues" evidence="7">
    <location>
        <begin position="1017"/>
        <end position="1027"/>
    </location>
</feature>
<gene>
    <name evidence="10" type="ORF">BU23DRAFT_526762</name>
</gene>
<organism evidence="10 11">
    <name type="scientific">Bimuria novae-zelandiae CBS 107.79</name>
    <dbReference type="NCBI Taxonomy" id="1447943"/>
    <lineage>
        <taxon>Eukaryota</taxon>
        <taxon>Fungi</taxon>
        <taxon>Dikarya</taxon>
        <taxon>Ascomycota</taxon>
        <taxon>Pezizomycotina</taxon>
        <taxon>Dothideomycetes</taxon>
        <taxon>Pleosporomycetidae</taxon>
        <taxon>Pleosporales</taxon>
        <taxon>Massarineae</taxon>
        <taxon>Didymosphaeriaceae</taxon>
        <taxon>Bimuria</taxon>
    </lineage>
</organism>
<proteinExistence type="predicted"/>
<dbReference type="InterPro" id="IPR003661">
    <property type="entry name" value="HisK_dim/P_dom"/>
</dbReference>
<keyword evidence="4" id="KW-0808">Transferase</keyword>
<feature type="region of interest" description="Disordered" evidence="7">
    <location>
        <begin position="1209"/>
        <end position="1250"/>
    </location>
</feature>
<dbReference type="Gene3D" id="3.30.565.10">
    <property type="entry name" value="Histidine kinase-like ATPase, C-terminal domain"/>
    <property type="match status" value="1"/>
</dbReference>
<dbReference type="Pfam" id="PF00072">
    <property type="entry name" value="Response_reg"/>
    <property type="match status" value="1"/>
</dbReference>
<dbReference type="SMART" id="SM00448">
    <property type="entry name" value="REC"/>
    <property type="match status" value="1"/>
</dbReference>
<feature type="compositionally biased region" description="Low complexity" evidence="7">
    <location>
        <begin position="273"/>
        <end position="300"/>
    </location>
</feature>
<feature type="compositionally biased region" description="Low complexity" evidence="7">
    <location>
        <begin position="319"/>
        <end position="342"/>
    </location>
</feature>
<dbReference type="EC" id="2.7.13.3" evidence="2"/>
<dbReference type="InterPro" id="IPR004358">
    <property type="entry name" value="Sig_transdc_His_kin-like_C"/>
</dbReference>
<dbReference type="PRINTS" id="PR00344">
    <property type="entry name" value="BCTRLSENSOR"/>
</dbReference>
<feature type="modified residue" description="4-aspartylphosphate" evidence="6">
    <location>
        <position position="1136"/>
    </location>
</feature>
<sequence>MAVERASATPRPQQRKPRDEMEEADRTKEREFYRYYHHSQRPKEDDARKHLPVLAPLRTPSPQPPHHHLKPSDDKALAAFAQLGAFRLNARRCLISFFDRRNCFILAEATRTVSLTTGQPEFEQDVLQWGTSVFPKAERICYTTVRLPWVRFEESVNGYFQYPSLVINDLAQDERFKNYPCVAGPPYSRFYAGVPIRSPSGHSIGTYCVLDDKPRDGLSASELSFLKDLAGTIMRHLEMSRATEDHKRGGVMVKSLGSFADGKSSLDDWWEEPAGAPSSASPSDAPRQRRPTVSVVSPTTLTKPLLLGRNNSAESSVPSVNSANLTSASSAAPGSTAITPASEIPDPVKAEVAYKTASSSSEGKLDAVAPETQAIFERAAQMIVEAVEAEGAVFFDAKVSTFGGLVDDDFASEQASEQDKPCVVLGAARSKSFQDSPSPSNQLYMSESVLKHLLRSYTHGQIFNFDDDSTAAAQLELISDEETDSTIVRRSDSTRSADDEQVLREVFPRARSLMIYPLWDAHRDRWFSSLIIWSSDPMRVFTNEQELSYLSAFSNSVMAEVARLDTRLADSAKADFISSISHELRSPLHGILGMTDLLKDTGIDSQQQSHIQTIENCGKTLLETINHVLDYAKINNLTRGASKKRTNRRTKSIKHVITPTQGHTNDIMTLVSDLDISILVEEVLETVFAGFNFSKNNLESLDQRPKKFEPPPVSVIVDINKWDNYVFRTQPGAWRRVLMNLFGNALKYTPTGFIKVKLQAVASANKDDDCVELRLTVTDSGIGMSEDYINNRLFHSFAQENPLSQGTGLGLSIVKQLVELLGGDVEVRSEKSRGTKFTVSCPLRPGTLSPRTSAMKTELEVANVYKRTQGKVIRFVGFDNEDEYFPVKSLKNKNASVIASKALESLCKDWFGMKVWNSESADAPAPDLIIATEAGARDLREQFIKSQEGVPLAPVVVLCRAAALAQSTTAITVPGLIFECIAQPCGPHKLARALASCLDRQANRLMAQTTDSDHTSLSRLPQLNLKENSPPASPAELLTSSILSVPRPLAKSAISAPEIPSVNHGPLNSTSAPTKALNCLAVDDNPINLRLLRTFVEKLGHRHVLAKNGLEALESYKTACEDSSGVASRIDVILMDINMPEMDGMEATRQIRAHERDNGLSPVTIIALTGVASSEAQQEAHASGVNLFLIKPVRLADLEVVLKGVVTSEEAARKEKSEQRETETHLEGAEATPQDEKKSADAHKKSKSSV</sequence>
<dbReference type="AlphaFoldDB" id="A0A6A5VJH1"/>
<evidence type="ECO:0000259" key="8">
    <source>
        <dbReference type="PROSITE" id="PS50109"/>
    </source>
</evidence>
<evidence type="ECO:0000256" key="6">
    <source>
        <dbReference type="PROSITE-ProRule" id="PRU00169"/>
    </source>
</evidence>
<dbReference type="InterPro" id="IPR011006">
    <property type="entry name" value="CheY-like_superfamily"/>
</dbReference>
<evidence type="ECO:0000256" key="7">
    <source>
        <dbReference type="SAM" id="MobiDB-lite"/>
    </source>
</evidence>
<dbReference type="CDD" id="cd17546">
    <property type="entry name" value="REC_hyHK_CKI1_RcsC-like"/>
    <property type="match status" value="1"/>
</dbReference>
<accession>A0A6A5VJH1</accession>
<dbReference type="Gene3D" id="3.40.50.2300">
    <property type="match status" value="1"/>
</dbReference>
<protein>
    <recommendedName>
        <fullName evidence="2">histidine kinase</fullName>
        <ecNumber evidence="2">2.7.13.3</ecNumber>
    </recommendedName>
</protein>
<evidence type="ECO:0000256" key="1">
    <source>
        <dbReference type="ARBA" id="ARBA00000085"/>
    </source>
</evidence>
<feature type="region of interest" description="Disordered" evidence="7">
    <location>
        <begin position="1"/>
        <end position="49"/>
    </location>
</feature>
<feature type="compositionally biased region" description="Polar residues" evidence="7">
    <location>
        <begin position="309"/>
        <end position="318"/>
    </location>
</feature>
<dbReference type="EMBL" id="ML976663">
    <property type="protein sequence ID" value="KAF1977371.1"/>
    <property type="molecule type" value="Genomic_DNA"/>
</dbReference>
<feature type="domain" description="Response regulatory" evidence="9">
    <location>
        <begin position="1078"/>
        <end position="1206"/>
    </location>
</feature>
<evidence type="ECO:0000313" key="10">
    <source>
        <dbReference type="EMBL" id="KAF1977371.1"/>
    </source>
</evidence>
<dbReference type="CDD" id="cd00082">
    <property type="entry name" value="HisKA"/>
    <property type="match status" value="1"/>
</dbReference>
<dbReference type="GO" id="GO:0000155">
    <property type="term" value="F:phosphorelay sensor kinase activity"/>
    <property type="evidence" value="ECO:0007669"/>
    <property type="project" value="InterPro"/>
</dbReference>
<dbReference type="SMART" id="SM00388">
    <property type="entry name" value="HisKA"/>
    <property type="match status" value="1"/>
</dbReference>
<reference evidence="10" key="1">
    <citation type="journal article" date="2020" name="Stud. Mycol.">
        <title>101 Dothideomycetes genomes: a test case for predicting lifestyles and emergence of pathogens.</title>
        <authorList>
            <person name="Haridas S."/>
            <person name="Albert R."/>
            <person name="Binder M."/>
            <person name="Bloem J."/>
            <person name="Labutti K."/>
            <person name="Salamov A."/>
            <person name="Andreopoulos B."/>
            <person name="Baker S."/>
            <person name="Barry K."/>
            <person name="Bills G."/>
            <person name="Bluhm B."/>
            <person name="Cannon C."/>
            <person name="Castanera R."/>
            <person name="Culley D."/>
            <person name="Daum C."/>
            <person name="Ezra D."/>
            <person name="Gonzalez J."/>
            <person name="Henrissat B."/>
            <person name="Kuo A."/>
            <person name="Liang C."/>
            <person name="Lipzen A."/>
            <person name="Lutzoni F."/>
            <person name="Magnuson J."/>
            <person name="Mondo S."/>
            <person name="Nolan M."/>
            <person name="Ohm R."/>
            <person name="Pangilinan J."/>
            <person name="Park H.-J."/>
            <person name="Ramirez L."/>
            <person name="Alfaro M."/>
            <person name="Sun H."/>
            <person name="Tritt A."/>
            <person name="Yoshinaga Y."/>
            <person name="Zwiers L.-H."/>
            <person name="Turgeon B."/>
            <person name="Goodwin S."/>
            <person name="Spatafora J."/>
            <person name="Crous P."/>
            <person name="Grigoriev I."/>
        </authorList>
    </citation>
    <scope>NUCLEOTIDE SEQUENCE</scope>
    <source>
        <strain evidence="10">CBS 107.79</strain>
    </source>
</reference>
<evidence type="ECO:0000259" key="9">
    <source>
        <dbReference type="PROSITE" id="PS50110"/>
    </source>
</evidence>
<dbReference type="PROSITE" id="PS50109">
    <property type="entry name" value="HIS_KIN"/>
    <property type="match status" value="1"/>
</dbReference>
<dbReference type="PANTHER" id="PTHR43047:SF72">
    <property type="entry name" value="OSMOSENSING HISTIDINE PROTEIN KINASE SLN1"/>
    <property type="match status" value="1"/>
</dbReference>
<feature type="region of interest" description="Disordered" evidence="7">
    <location>
        <begin position="268"/>
        <end position="343"/>
    </location>
</feature>
<evidence type="ECO:0000256" key="3">
    <source>
        <dbReference type="ARBA" id="ARBA00022553"/>
    </source>
</evidence>
<comment type="catalytic activity">
    <reaction evidence="1">
        <text>ATP + protein L-histidine = ADP + protein N-phospho-L-histidine.</text>
        <dbReference type="EC" id="2.7.13.3"/>
    </reaction>
</comment>
<dbReference type="Pfam" id="PF00512">
    <property type="entry name" value="HisKA"/>
    <property type="match status" value="1"/>
</dbReference>
<dbReference type="GO" id="GO:0009927">
    <property type="term" value="F:histidine phosphotransfer kinase activity"/>
    <property type="evidence" value="ECO:0007669"/>
    <property type="project" value="TreeGrafter"/>
</dbReference>